<keyword evidence="3" id="KW-1185">Reference proteome</keyword>
<dbReference type="SUPFAM" id="SSF48208">
    <property type="entry name" value="Six-hairpin glycosidases"/>
    <property type="match status" value="1"/>
</dbReference>
<evidence type="ECO:0000256" key="1">
    <source>
        <dbReference type="ARBA" id="ARBA00022801"/>
    </source>
</evidence>
<dbReference type="InterPro" id="IPR052043">
    <property type="entry name" value="PolySaccharide_Degr_Enz"/>
</dbReference>
<dbReference type="RefSeq" id="WP_127120727.1">
    <property type="nucleotide sequence ID" value="NZ_BHXQ01000001.1"/>
</dbReference>
<dbReference type="Proteomes" id="UP000288227">
    <property type="component" value="Unassembled WGS sequence"/>
</dbReference>
<dbReference type="Pfam" id="PF07470">
    <property type="entry name" value="Glyco_hydro_88"/>
    <property type="match status" value="1"/>
</dbReference>
<dbReference type="GO" id="GO:0016787">
    <property type="term" value="F:hydrolase activity"/>
    <property type="evidence" value="ECO:0007669"/>
    <property type="project" value="UniProtKB-KW"/>
</dbReference>
<dbReference type="GO" id="GO:0005975">
    <property type="term" value="P:carbohydrate metabolic process"/>
    <property type="evidence" value="ECO:0007669"/>
    <property type="project" value="InterPro"/>
</dbReference>
<evidence type="ECO:0008006" key="4">
    <source>
        <dbReference type="Google" id="ProtNLM"/>
    </source>
</evidence>
<reference evidence="2 3" key="1">
    <citation type="submission" date="2018-11" db="EMBL/GenBank/DDBJ databases">
        <title>Chryseotalea sanarue gen. nov., sp., nov., a member of the family Cytophagaceae, isolated from a brackish lake in Hamamatsu Japan.</title>
        <authorList>
            <person name="Maejima Y."/>
            <person name="Iino T."/>
            <person name="Muraguchi Y."/>
            <person name="Fukuda K."/>
            <person name="Ohkuma M."/>
            <person name="Moriuchi R."/>
            <person name="Dohra H."/>
            <person name="Kimbara K."/>
            <person name="Shintani M."/>
        </authorList>
    </citation>
    <scope>NUCLEOTIDE SEQUENCE [LARGE SCALE GENOMIC DNA]</scope>
    <source>
        <strain evidence="2 3">Ys</strain>
    </source>
</reference>
<dbReference type="Gene3D" id="1.50.10.10">
    <property type="match status" value="1"/>
</dbReference>
<evidence type="ECO:0000313" key="3">
    <source>
        <dbReference type="Proteomes" id="UP000288227"/>
    </source>
</evidence>
<evidence type="ECO:0000313" key="2">
    <source>
        <dbReference type="EMBL" id="GCC50070.1"/>
    </source>
</evidence>
<accession>A0A401U5G1</accession>
<keyword evidence="1" id="KW-0378">Hydrolase</keyword>
<dbReference type="OrthoDB" id="6381507at2"/>
<gene>
    <name evidence="2" type="ORF">SanaruYs_02850</name>
</gene>
<name>A0A401U5G1_9BACT</name>
<dbReference type="PANTHER" id="PTHR33886">
    <property type="entry name" value="UNSATURATED RHAMNOGALACTURONAN HYDROLASE (EUROFUNG)"/>
    <property type="match status" value="1"/>
</dbReference>
<proteinExistence type="predicted"/>
<dbReference type="InterPro" id="IPR008928">
    <property type="entry name" value="6-hairpin_glycosidase_sf"/>
</dbReference>
<sequence length="525" mass="60734">MLSKTRYRRHLIFLSIILLGGLLIYCQQTDKATSQEFIVQRLYNSRSAKDTVQIVINWTDISSRFSGAEKTRFTVKDLNFGKTFEAKVVDTDADKVPEQLVFDYVFASNEPIFAFTLSSGGGNALYLSETASTNERLKITWLKSYTDYIKDNPVDSWSDKIIESTLQLYPDPVDFPIYAPDRWNYEYGFFLNATFVRYQETKNERYLDYIKQWVNRFIDENGKLDSIQYRPDEYKLDDILPGRILLSLYELTKEEKYKNAANQLKAQLLTQPKTNEGGYWHKLVYPSQMWLDGIYMADVFSLQYAQTFNEPALVEEAIHQIKLISKYTTDSTTGLMYHGWDESKNKVWADSVKGTSPEFWGRAVGWYMMALVESIEYIPVDHPDRKALIKLFQDLSASVKKYQDTSNRLWYQVLDKGNREGNWIETSCSAMFTYAFAKGNRLGLLDAAYLKAAQEAYQSLIKDYVVFDDEGILYLNRTVKIGTLNPKGSKGDFDYYISTECRINDYKGLAALLYASLELDKVKTN</sequence>
<organism evidence="2 3">
    <name type="scientific">Chryseotalea sanaruensis</name>
    <dbReference type="NCBI Taxonomy" id="2482724"/>
    <lineage>
        <taxon>Bacteria</taxon>
        <taxon>Pseudomonadati</taxon>
        <taxon>Bacteroidota</taxon>
        <taxon>Cytophagia</taxon>
        <taxon>Cytophagales</taxon>
        <taxon>Chryseotaleaceae</taxon>
        <taxon>Chryseotalea</taxon>
    </lineage>
</organism>
<dbReference type="InterPro" id="IPR012341">
    <property type="entry name" value="6hp_glycosidase-like_sf"/>
</dbReference>
<dbReference type="PANTHER" id="PTHR33886:SF8">
    <property type="entry name" value="UNSATURATED RHAMNOGALACTURONAN HYDROLASE (EUROFUNG)"/>
    <property type="match status" value="1"/>
</dbReference>
<protein>
    <recommendedName>
        <fullName evidence="4">Glycosyl hydrolase family 88</fullName>
    </recommendedName>
</protein>
<dbReference type="EMBL" id="BHXQ01000001">
    <property type="protein sequence ID" value="GCC50070.1"/>
    <property type="molecule type" value="Genomic_DNA"/>
</dbReference>
<dbReference type="AlphaFoldDB" id="A0A401U5G1"/>
<comment type="caution">
    <text evidence="2">The sequence shown here is derived from an EMBL/GenBank/DDBJ whole genome shotgun (WGS) entry which is preliminary data.</text>
</comment>
<dbReference type="InterPro" id="IPR010905">
    <property type="entry name" value="Glyco_hydro_88"/>
</dbReference>